<protein>
    <submittedName>
        <fullName evidence="2">Uncharacterized protein</fullName>
    </submittedName>
</protein>
<evidence type="ECO:0000313" key="2">
    <source>
        <dbReference type="EMBL" id="GEO31611.1"/>
    </source>
</evidence>
<dbReference type="RefSeq" id="WP_147068004.1">
    <property type="nucleotide sequence ID" value="NZ_BAAARO010000019.1"/>
</dbReference>
<dbReference type="EMBL" id="BJYX01000023">
    <property type="protein sequence ID" value="GEO31611.1"/>
    <property type="molecule type" value="Genomic_DNA"/>
</dbReference>
<name>A0A512D561_9MICO</name>
<gene>
    <name evidence="2" type="ORF">TAE01_34210</name>
</gene>
<dbReference type="AlphaFoldDB" id="A0A512D561"/>
<evidence type="ECO:0000256" key="1">
    <source>
        <dbReference type="SAM" id="SignalP"/>
    </source>
</evidence>
<reference evidence="2 3" key="1">
    <citation type="submission" date="2019-07" db="EMBL/GenBank/DDBJ databases">
        <title>Whole genome shotgun sequence of Terrabacter aerolatus NBRC 106305.</title>
        <authorList>
            <person name="Hosoyama A."/>
            <person name="Uohara A."/>
            <person name="Ohji S."/>
            <person name="Ichikawa N."/>
        </authorList>
    </citation>
    <scope>NUCLEOTIDE SEQUENCE [LARGE SCALE GENOMIC DNA]</scope>
    <source>
        <strain evidence="2 3">NBRC 106305</strain>
    </source>
</reference>
<keyword evidence="1" id="KW-0732">Signal</keyword>
<dbReference type="Proteomes" id="UP000321534">
    <property type="component" value="Unassembled WGS sequence"/>
</dbReference>
<feature type="chain" id="PRO_5021709911" evidence="1">
    <location>
        <begin position="28"/>
        <end position="232"/>
    </location>
</feature>
<keyword evidence="3" id="KW-1185">Reference proteome</keyword>
<evidence type="ECO:0000313" key="3">
    <source>
        <dbReference type="Proteomes" id="UP000321534"/>
    </source>
</evidence>
<comment type="caution">
    <text evidence="2">The sequence shown here is derived from an EMBL/GenBank/DDBJ whole genome shotgun (WGS) entry which is preliminary data.</text>
</comment>
<sequence length="232" mass="23154">MKRAFAVAAVLAAPLVLGVLATGSAGAAQPRIYHTIGATSASAVVATTQGCELTEVFLSSSTAMYAGQPGPVGKQGLTAVFVRVTDSCAASGARVAPAAGGGGGPVVFQADVQNGAPLVVDPRLTRASVTTDLTGTDGDGNPVTVHLTASWTGSGPLEHTTDSTHVHFADGNVSSTANDLRRAASAQVAVEVAGRSATGTDPSAVLEQARSHCIEVPRPGVEGFFPCFGFPA</sequence>
<feature type="signal peptide" evidence="1">
    <location>
        <begin position="1"/>
        <end position="27"/>
    </location>
</feature>
<organism evidence="2 3">
    <name type="scientific">Terrabacter aerolatus</name>
    <dbReference type="NCBI Taxonomy" id="422442"/>
    <lineage>
        <taxon>Bacteria</taxon>
        <taxon>Bacillati</taxon>
        <taxon>Actinomycetota</taxon>
        <taxon>Actinomycetes</taxon>
        <taxon>Micrococcales</taxon>
        <taxon>Intrasporangiaceae</taxon>
        <taxon>Terrabacter</taxon>
    </lineage>
</organism>
<dbReference type="OrthoDB" id="4934044at2"/>
<accession>A0A512D561</accession>
<proteinExistence type="predicted"/>